<evidence type="ECO:0000256" key="2">
    <source>
        <dbReference type="ARBA" id="ARBA00011738"/>
    </source>
</evidence>
<evidence type="ECO:0000259" key="6">
    <source>
        <dbReference type="Pfam" id="PF00155"/>
    </source>
</evidence>
<dbReference type="GO" id="GO:0030170">
    <property type="term" value="F:pyridoxal phosphate binding"/>
    <property type="evidence" value="ECO:0007669"/>
    <property type="project" value="InterPro"/>
</dbReference>
<evidence type="ECO:0000256" key="5">
    <source>
        <dbReference type="ARBA" id="ARBA00022898"/>
    </source>
</evidence>
<dbReference type="Pfam" id="PF00155">
    <property type="entry name" value="Aminotran_1_2"/>
    <property type="match status" value="1"/>
</dbReference>
<evidence type="ECO:0000256" key="3">
    <source>
        <dbReference type="ARBA" id="ARBA00022576"/>
    </source>
</evidence>
<comment type="subunit">
    <text evidence="2">Homodimer.</text>
</comment>
<feature type="domain" description="Aminotransferase class I/classII large" evidence="6">
    <location>
        <begin position="41"/>
        <end position="110"/>
    </location>
</feature>
<dbReference type="GO" id="GO:0006532">
    <property type="term" value="P:aspartate biosynthetic process"/>
    <property type="evidence" value="ECO:0007669"/>
    <property type="project" value="TreeGrafter"/>
</dbReference>
<name>A0A9P5KZI9_PENCR</name>
<evidence type="ECO:0000313" key="7">
    <source>
        <dbReference type="EMBL" id="KAF7523060.1"/>
    </source>
</evidence>
<comment type="cofactor">
    <cofactor evidence="1">
        <name>pyridoxal 5'-phosphate</name>
        <dbReference type="ChEBI" id="CHEBI:597326"/>
    </cofactor>
</comment>
<dbReference type="EMBL" id="JAAOZQ010000047">
    <property type="protein sequence ID" value="KAF7523060.1"/>
    <property type="molecule type" value="Genomic_DNA"/>
</dbReference>
<dbReference type="PANTHER" id="PTHR11879:SF55">
    <property type="entry name" value="GLUTAMATE OXALOACETATE TRANSAMINASE 1, ISOFORM B"/>
    <property type="match status" value="1"/>
</dbReference>
<dbReference type="PANTHER" id="PTHR11879">
    <property type="entry name" value="ASPARTATE AMINOTRANSFERASE"/>
    <property type="match status" value="1"/>
</dbReference>
<dbReference type="Proteomes" id="UP000701341">
    <property type="component" value="Unassembled WGS sequence"/>
</dbReference>
<dbReference type="SUPFAM" id="SSF53383">
    <property type="entry name" value="PLP-dependent transferases"/>
    <property type="match status" value="1"/>
</dbReference>
<protein>
    <recommendedName>
        <fullName evidence="6">Aminotransferase class I/classII large domain-containing protein</fullName>
    </recommendedName>
</protein>
<keyword evidence="3" id="KW-0032">Aminotransferase</keyword>
<proteinExistence type="predicted"/>
<dbReference type="InterPro" id="IPR015422">
    <property type="entry name" value="PyrdxlP-dep_Trfase_small"/>
</dbReference>
<dbReference type="GO" id="GO:0005829">
    <property type="term" value="C:cytosol"/>
    <property type="evidence" value="ECO:0007669"/>
    <property type="project" value="TreeGrafter"/>
</dbReference>
<evidence type="ECO:0000256" key="1">
    <source>
        <dbReference type="ARBA" id="ARBA00001933"/>
    </source>
</evidence>
<keyword evidence="5" id="KW-0663">Pyridoxal phosphate</keyword>
<dbReference type="InterPro" id="IPR004839">
    <property type="entry name" value="Aminotransferase_I/II_large"/>
</dbReference>
<accession>A0A9P5KZI9</accession>
<dbReference type="InterPro" id="IPR000796">
    <property type="entry name" value="Asp_trans"/>
</dbReference>
<evidence type="ECO:0000313" key="8">
    <source>
        <dbReference type="Proteomes" id="UP000701341"/>
    </source>
</evidence>
<organism evidence="7 8">
    <name type="scientific">Penicillium crustosum</name>
    <name type="common">Blue mold fungus</name>
    <dbReference type="NCBI Taxonomy" id="36656"/>
    <lineage>
        <taxon>Eukaryota</taxon>
        <taxon>Fungi</taxon>
        <taxon>Dikarya</taxon>
        <taxon>Ascomycota</taxon>
        <taxon>Pezizomycotina</taxon>
        <taxon>Eurotiomycetes</taxon>
        <taxon>Eurotiomycetidae</taxon>
        <taxon>Eurotiales</taxon>
        <taxon>Aspergillaceae</taxon>
        <taxon>Penicillium</taxon>
    </lineage>
</organism>
<dbReference type="AlphaFoldDB" id="A0A9P5KZI9"/>
<reference evidence="7" key="1">
    <citation type="submission" date="2020-02" db="EMBL/GenBank/DDBJ databases">
        <authorList>
            <person name="Lichtner F.J."/>
        </authorList>
    </citation>
    <scope>NUCLEOTIDE SEQUENCE</scope>
    <source>
        <strain evidence="7">G10</strain>
    </source>
</reference>
<dbReference type="Gene3D" id="3.90.1150.10">
    <property type="entry name" value="Aspartate Aminotransferase, domain 1"/>
    <property type="match status" value="1"/>
</dbReference>
<evidence type="ECO:0000256" key="4">
    <source>
        <dbReference type="ARBA" id="ARBA00022679"/>
    </source>
</evidence>
<gene>
    <name evidence="7" type="ORF">PCG10_006817</name>
</gene>
<sequence>MVSETVTRNVSTESWFDQARFIPPDAIFALTAQYIADQSPKKVNLGQGTYRDEHGNPWVLPSVRNSRKLLSQELNHEYLPIAGLADFRKEAAKLALGPELFQKQQDKVLATPYPSHH</sequence>
<keyword evidence="8" id="KW-1185">Reference proteome</keyword>
<dbReference type="InterPro" id="IPR015424">
    <property type="entry name" value="PyrdxlP-dep_Trfase"/>
</dbReference>
<keyword evidence="4" id="KW-0808">Transferase</keyword>
<dbReference type="GO" id="GO:0004069">
    <property type="term" value="F:L-aspartate:2-oxoglutarate aminotransferase activity"/>
    <property type="evidence" value="ECO:0007669"/>
    <property type="project" value="TreeGrafter"/>
</dbReference>
<comment type="caution">
    <text evidence="7">The sequence shown here is derived from an EMBL/GenBank/DDBJ whole genome shotgun (WGS) entry which is preliminary data.</text>
</comment>